<proteinExistence type="predicted"/>
<reference evidence="1" key="1">
    <citation type="submission" date="2019-08" db="EMBL/GenBank/DDBJ databases">
        <authorList>
            <person name="Kucharzyk K."/>
            <person name="Murdoch R.W."/>
            <person name="Higgins S."/>
            <person name="Loffler F."/>
        </authorList>
    </citation>
    <scope>NUCLEOTIDE SEQUENCE</scope>
</reference>
<comment type="caution">
    <text evidence="1">The sequence shown here is derived from an EMBL/GenBank/DDBJ whole genome shotgun (WGS) entry which is preliminary data.</text>
</comment>
<dbReference type="AlphaFoldDB" id="A0A645FC97"/>
<evidence type="ECO:0000313" key="1">
    <source>
        <dbReference type="EMBL" id="MPN09983.1"/>
    </source>
</evidence>
<gene>
    <name evidence="1" type="ORF">SDC9_157276</name>
</gene>
<organism evidence="1">
    <name type="scientific">bioreactor metagenome</name>
    <dbReference type="NCBI Taxonomy" id="1076179"/>
    <lineage>
        <taxon>unclassified sequences</taxon>
        <taxon>metagenomes</taxon>
        <taxon>ecological metagenomes</taxon>
    </lineage>
</organism>
<accession>A0A645FC97</accession>
<name>A0A645FC97_9ZZZZ</name>
<sequence>MVNGRTLDVAPDAYLVYHLPHGVFKYAEDVNEDLRLTRIFDDPLSF</sequence>
<protein>
    <submittedName>
        <fullName evidence="1">Uncharacterized protein</fullName>
    </submittedName>
</protein>
<dbReference type="EMBL" id="VSSQ01056122">
    <property type="protein sequence ID" value="MPN09983.1"/>
    <property type="molecule type" value="Genomic_DNA"/>
</dbReference>